<evidence type="ECO:0000313" key="2">
    <source>
        <dbReference type="Proteomes" id="UP000243975"/>
    </source>
</evidence>
<organism evidence="1 2">
    <name type="scientific">Cynara cardunculus var. scolymus</name>
    <name type="common">Globe artichoke</name>
    <name type="synonym">Cynara scolymus</name>
    <dbReference type="NCBI Taxonomy" id="59895"/>
    <lineage>
        <taxon>Eukaryota</taxon>
        <taxon>Viridiplantae</taxon>
        <taxon>Streptophyta</taxon>
        <taxon>Embryophyta</taxon>
        <taxon>Tracheophyta</taxon>
        <taxon>Spermatophyta</taxon>
        <taxon>Magnoliopsida</taxon>
        <taxon>eudicotyledons</taxon>
        <taxon>Gunneridae</taxon>
        <taxon>Pentapetalae</taxon>
        <taxon>asterids</taxon>
        <taxon>campanulids</taxon>
        <taxon>Asterales</taxon>
        <taxon>Asteraceae</taxon>
        <taxon>Carduoideae</taxon>
        <taxon>Cardueae</taxon>
        <taxon>Carduinae</taxon>
        <taxon>Cynara</taxon>
    </lineage>
</organism>
<comment type="caution">
    <text evidence="1">The sequence shown here is derived from an EMBL/GenBank/DDBJ whole genome shotgun (WGS) entry which is preliminary data.</text>
</comment>
<sequence>MGGLRMLRLGSGIRKECGSFSNHQSIQIRTKM</sequence>
<gene>
    <name evidence="1" type="ORF">Ccrd_023927</name>
</gene>
<proteinExistence type="predicted"/>
<name>A0A124PLF9_CYNCS</name>
<dbReference type="Gramene" id="KVE66157">
    <property type="protein sequence ID" value="KVE66157"/>
    <property type="gene ID" value="Ccrd_023927"/>
</dbReference>
<keyword evidence="2" id="KW-1185">Reference proteome</keyword>
<dbReference type="EMBL" id="LEKV01010280">
    <property type="protein sequence ID" value="KVE66157.1"/>
    <property type="molecule type" value="Genomic_DNA"/>
</dbReference>
<evidence type="ECO:0000313" key="1">
    <source>
        <dbReference type="EMBL" id="KVE66157.1"/>
    </source>
</evidence>
<accession>A0A124PLF9</accession>
<protein>
    <submittedName>
        <fullName evidence="1">Uncharacterized protein</fullName>
    </submittedName>
</protein>
<dbReference type="AlphaFoldDB" id="A0A124PLF9"/>
<dbReference type="Proteomes" id="UP000243975">
    <property type="component" value="Unassembled WGS sequence"/>
</dbReference>
<reference evidence="1 2" key="1">
    <citation type="journal article" date="2016" name="Sci. Rep.">
        <title>The genome sequence of the outbreeding globe artichoke constructed de novo incorporating a phase-aware low-pass sequencing strategy of F1 progeny.</title>
        <authorList>
            <person name="Scaglione D."/>
            <person name="Reyes-Chin-Wo S."/>
            <person name="Acquadro A."/>
            <person name="Froenicke L."/>
            <person name="Portis E."/>
            <person name="Beitel C."/>
            <person name="Tirone M."/>
            <person name="Mauro R."/>
            <person name="Lo Monaco A."/>
            <person name="Mauromicale G."/>
            <person name="Faccioli P."/>
            <person name="Cattivelli L."/>
            <person name="Rieseberg L."/>
            <person name="Michelmore R."/>
            <person name="Lanteri S."/>
        </authorList>
    </citation>
    <scope>NUCLEOTIDE SEQUENCE [LARGE SCALE GENOMIC DNA]</scope>
    <source>
        <strain evidence="1">2C</strain>
    </source>
</reference>